<dbReference type="InterPro" id="IPR023179">
    <property type="entry name" value="GTP-bd_ortho_bundle_sf"/>
</dbReference>
<comment type="caution">
    <text evidence="9">The sequence shown here is derived from an EMBL/GenBank/DDBJ whole genome shotgun (WGS) entry which is preliminary data.</text>
</comment>
<dbReference type="PRINTS" id="PR00326">
    <property type="entry name" value="GTP1OBG"/>
</dbReference>
<feature type="compositionally biased region" description="Basic and acidic residues" evidence="7">
    <location>
        <begin position="57"/>
        <end position="106"/>
    </location>
</feature>
<feature type="region of interest" description="Disordered" evidence="7">
    <location>
        <begin position="23"/>
        <end position="128"/>
    </location>
</feature>
<reference evidence="9 10" key="1">
    <citation type="submission" date="2024-09" db="EMBL/GenBank/DDBJ databases">
        <title>A chromosome-level genome assembly of Gray's grenadier anchovy, Coilia grayii.</title>
        <authorList>
            <person name="Fu Z."/>
        </authorList>
    </citation>
    <scope>NUCLEOTIDE SEQUENCE [LARGE SCALE GENOMIC DNA]</scope>
    <source>
        <strain evidence="9">G4</strain>
        <tissue evidence="9">Muscle</tissue>
    </source>
</reference>
<evidence type="ECO:0000256" key="7">
    <source>
        <dbReference type="SAM" id="MobiDB-lite"/>
    </source>
</evidence>
<proteinExistence type="predicted"/>
<keyword evidence="4" id="KW-0175">Coiled coil</keyword>
<dbReference type="FunFam" id="1.10.1580.10:FF:000002">
    <property type="entry name" value="Guanine nucleotide-binding protein-like 3 (nucleolar)-like"/>
    <property type="match status" value="1"/>
</dbReference>
<dbReference type="PANTHER" id="PTHR11089:SF11">
    <property type="entry name" value="GUANINE NUCLEOTIDE-BINDING PROTEIN-LIKE 3"/>
    <property type="match status" value="1"/>
</dbReference>
<keyword evidence="3" id="KW-0547">Nucleotide-binding</keyword>
<dbReference type="InterPro" id="IPR014813">
    <property type="entry name" value="Gnl3_N_dom"/>
</dbReference>
<evidence type="ECO:0000313" key="9">
    <source>
        <dbReference type="EMBL" id="KAL2090721.1"/>
    </source>
</evidence>
<feature type="region of interest" description="Disordered" evidence="7">
    <location>
        <begin position="491"/>
        <end position="531"/>
    </location>
</feature>
<comment type="subcellular location">
    <subcellularLocation>
        <location evidence="1">Nucleus</location>
        <location evidence="1">Nucleolus</location>
    </subcellularLocation>
</comment>
<dbReference type="SUPFAM" id="SSF52540">
    <property type="entry name" value="P-loop containing nucleoside triphosphate hydrolases"/>
    <property type="match status" value="1"/>
</dbReference>
<keyword evidence="10" id="KW-1185">Reference proteome</keyword>
<dbReference type="GO" id="GO:0005730">
    <property type="term" value="C:nucleolus"/>
    <property type="evidence" value="ECO:0007669"/>
    <property type="project" value="UniProtKB-SubCell"/>
</dbReference>
<dbReference type="InterPro" id="IPR006073">
    <property type="entry name" value="GTP-bd"/>
</dbReference>
<evidence type="ECO:0000256" key="2">
    <source>
        <dbReference type="ARBA" id="ARBA00016532"/>
    </source>
</evidence>
<name>A0ABD1JV55_9TELE</name>
<feature type="domain" description="CP-type G" evidence="8">
    <location>
        <begin position="133"/>
        <end position="318"/>
    </location>
</feature>
<evidence type="ECO:0000256" key="3">
    <source>
        <dbReference type="ARBA" id="ARBA00022741"/>
    </source>
</evidence>
<dbReference type="EMBL" id="JBHFQA010000011">
    <property type="protein sequence ID" value="KAL2090721.1"/>
    <property type="molecule type" value="Genomic_DNA"/>
</dbReference>
<keyword evidence="6" id="KW-0539">Nucleus</keyword>
<keyword evidence="5" id="KW-0342">GTP-binding</keyword>
<evidence type="ECO:0000256" key="6">
    <source>
        <dbReference type="ARBA" id="ARBA00023242"/>
    </source>
</evidence>
<protein>
    <recommendedName>
        <fullName evidence="2">Guanine nucleotide-binding protein-like 3</fullName>
    </recommendedName>
</protein>
<gene>
    <name evidence="9" type="ORF">ACEWY4_012984</name>
</gene>
<dbReference type="Gene3D" id="3.40.50.300">
    <property type="entry name" value="P-loop containing nucleotide triphosphate hydrolases"/>
    <property type="match status" value="1"/>
</dbReference>
<feature type="compositionally biased region" description="Acidic residues" evidence="7">
    <location>
        <begin position="491"/>
        <end position="515"/>
    </location>
</feature>
<feature type="compositionally biased region" description="Basic residues" evidence="7">
    <location>
        <begin position="23"/>
        <end position="46"/>
    </location>
</feature>
<dbReference type="Proteomes" id="UP001591681">
    <property type="component" value="Unassembled WGS sequence"/>
</dbReference>
<dbReference type="Pfam" id="PF01926">
    <property type="entry name" value="MMR_HSR1"/>
    <property type="match status" value="1"/>
</dbReference>
<dbReference type="GO" id="GO:0005525">
    <property type="term" value="F:GTP binding"/>
    <property type="evidence" value="ECO:0007669"/>
    <property type="project" value="UniProtKB-KW"/>
</dbReference>
<dbReference type="PROSITE" id="PS51721">
    <property type="entry name" value="G_CP"/>
    <property type="match status" value="1"/>
</dbReference>
<accession>A0ABD1JV55</accession>
<dbReference type="Pfam" id="PF08701">
    <property type="entry name" value="GN3L_Grn1"/>
    <property type="match status" value="1"/>
</dbReference>
<evidence type="ECO:0000256" key="1">
    <source>
        <dbReference type="ARBA" id="ARBA00004604"/>
    </source>
</evidence>
<evidence type="ECO:0000256" key="5">
    <source>
        <dbReference type="ARBA" id="ARBA00023134"/>
    </source>
</evidence>
<dbReference type="InterPro" id="IPR030378">
    <property type="entry name" value="G_CP_dom"/>
</dbReference>
<dbReference type="PANTHER" id="PTHR11089">
    <property type="entry name" value="GTP-BINDING PROTEIN-RELATED"/>
    <property type="match status" value="1"/>
</dbReference>
<sequence length="561" mass="63275">MKRPKLKKASKRVTCAKRFKIQKKVREHKRKLRKEAKKKGISKRVKKDIGVPNSAPFKEEVLREAEQRKRELEELKEQNRIAKRNEKAQKRKQEKEAAKAATEPKAKKQKKDKKTKQKQSTADTDRSSKRFRCRELKKVLEASDVVVEVLDARDPLGCRCPELEEAVLKYEGKKKLMFLLNKTDLVPKDNLKKWLLYLQQECPTIVFKASTQVQDRTMEEKKRRMANGGVDHSRAGEALGNTCLLELLGEYASTRDTENMLKVAVVGFPSTGKSSLINSLKGVRACHAGVQRGLTKSMQEVHISKTVKMIDSPGIIAAPSNPAVSMALRSLQVEQNEQSPLEAVGTLLKQCNQQQIMLQYNVPDYRNSLEFLTYFAKKRGFLQKGGVQDTVLAATTFLNDWTGAKLSYHSKPPESHPLPPYLSDAMVTEMQKGLDMDKLRSGNEQTINRVKCPNPASSIGFLSKGPTAGMLNEGEIPEERAVEAVMEEEAEDMEEGDELEESAEMDAMADEEEEEPKLKKKTGVTAKEAHNSKVSKQVTFNVDISTRQNDDDAYDFNTDFV</sequence>
<organism evidence="9 10">
    <name type="scientific">Coilia grayii</name>
    <name type="common">Gray's grenadier anchovy</name>
    <dbReference type="NCBI Taxonomy" id="363190"/>
    <lineage>
        <taxon>Eukaryota</taxon>
        <taxon>Metazoa</taxon>
        <taxon>Chordata</taxon>
        <taxon>Craniata</taxon>
        <taxon>Vertebrata</taxon>
        <taxon>Euteleostomi</taxon>
        <taxon>Actinopterygii</taxon>
        <taxon>Neopterygii</taxon>
        <taxon>Teleostei</taxon>
        <taxon>Clupei</taxon>
        <taxon>Clupeiformes</taxon>
        <taxon>Clupeoidei</taxon>
        <taxon>Engraulidae</taxon>
        <taxon>Coilinae</taxon>
        <taxon>Coilia</taxon>
    </lineage>
</organism>
<evidence type="ECO:0000259" key="8">
    <source>
        <dbReference type="PROSITE" id="PS51721"/>
    </source>
</evidence>
<dbReference type="InterPro" id="IPR050755">
    <property type="entry name" value="TRAFAC_YlqF/YawG_RiboMat"/>
</dbReference>
<dbReference type="CDD" id="cd04178">
    <property type="entry name" value="Nucleostemin_like"/>
    <property type="match status" value="1"/>
</dbReference>
<dbReference type="AlphaFoldDB" id="A0ABD1JV55"/>
<dbReference type="Gene3D" id="1.10.1580.10">
    <property type="match status" value="1"/>
</dbReference>
<feature type="compositionally biased region" description="Basic residues" evidence="7">
    <location>
        <begin position="107"/>
        <end position="117"/>
    </location>
</feature>
<evidence type="ECO:0000313" key="10">
    <source>
        <dbReference type="Proteomes" id="UP001591681"/>
    </source>
</evidence>
<dbReference type="InterPro" id="IPR027417">
    <property type="entry name" value="P-loop_NTPase"/>
</dbReference>
<evidence type="ECO:0000256" key="4">
    <source>
        <dbReference type="ARBA" id="ARBA00023054"/>
    </source>
</evidence>